<evidence type="ECO:0000313" key="4">
    <source>
        <dbReference type="EMBL" id="CAB4543629.1"/>
    </source>
</evidence>
<name>A0A6J6BZD3_9ZZZZ</name>
<dbReference type="GO" id="GO:0004888">
    <property type="term" value="F:transmembrane signaling receptor activity"/>
    <property type="evidence" value="ECO:0007669"/>
    <property type="project" value="InterPro"/>
</dbReference>
<dbReference type="PROSITE" id="PS50111">
    <property type="entry name" value="CHEMOTAXIS_TRANSDUC_2"/>
    <property type="match status" value="1"/>
</dbReference>
<dbReference type="PRINTS" id="PR00260">
    <property type="entry name" value="CHEMTRNSDUCR"/>
</dbReference>
<dbReference type="Pfam" id="PF13185">
    <property type="entry name" value="GAF_2"/>
    <property type="match status" value="1"/>
</dbReference>
<dbReference type="InterPro" id="IPR004090">
    <property type="entry name" value="Chemotax_Me-accpt_rcpt"/>
</dbReference>
<dbReference type="GO" id="GO:0016020">
    <property type="term" value="C:membrane"/>
    <property type="evidence" value="ECO:0007669"/>
    <property type="project" value="InterPro"/>
</dbReference>
<proteinExistence type="inferred from homology"/>
<dbReference type="SUPFAM" id="SSF58104">
    <property type="entry name" value="Methyl-accepting chemotaxis protein (MCP) signaling domain"/>
    <property type="match status" value="1"/>
</dbReference>
<evidence type="ECO:0000256" key="2">
    <source>
        <dbReference type="ARBA" id="ARBA00029447"/>
    </source>
</evidence>
<dbReference type="PANTHER" id="PTHR32089:SF112">
    <property type="entry name" value="LYSOZYME-LIKE PROTEIN-RELATED"/>
    <property type="match status" value="1"/>
</dbReference>
<accession>A0A6J6BZD3</accession>
<keyword evidence="1" id="KW-0807">Transducer</keyword>
<dbReference type="CDD" id="cd11386">
    <property type="entry name" value="MCP_signal"/>
    <property type="match status" value="1"/>
</dbReference>
<dbReference type="Gene3D" id="1.10.287.950">
    <property type="entry name" value="Methyl-accepting chemotaxis protein"/>
    <property type="match status" value="1"/>
</dbReference>
<organism evidence="4">
    <name type="scientific">freshwater metagenome</name>
    <dbReference type="NCBI Taxonomy" id="449393"/>
    <lineage>
        <taxon>unclassified sequences</taxon>
        <taxon>metagenomes</taxon>
        <taxon>ecological metagenomes</taxon>
    </lineage>
</organism>
<evidence type="ECO:0000256" key="1">
    <source>
        <dbReference type="ARBA" id="ARBA00023224"/>
    </source>
</evidence>
<dbReference type="GO" id="GO:0006935">
    <property type="term" value="P:chemotaxis"/>
    <property type="evidence" value="ECO:0007669"/>
    <property type="project" value="InterPro"/>
</dbReference>
<dbReference type="CDD" id="cd00130">
    <property type="entry name" value="PAS"/>
    <property type="match status" value="1"/>
</dbReference>
<dbReference type="PANTHER" id="PTHR32089">
    <property type="entry name" value="METHYL-ACCEPTING CHEMOTAXIS PROTEIN MCPB"/>
    <property type="match status" value="1"/>
</dbReference>
<dbReference type="AlphaFoldDB" id="A0A6J6BZD3"/>
<dbReference type="SMART" id="SM00065">
    <property type="entry name" value="GAF"/>
    <property type="match status" value="1"/>
</dbReference>
<dbReference type="SMART" id="SM00283">
    <property type="entry name" value="MA"/>
    <property type="match status" value="1"/>
</dbReference>
<dbReference type="GO" id="GO:0007165">
    <property type="term" value="P:signal transduction"/>
    <property type="evidence" value="ECO:0007669"/>
    <property type="project" value="UniProtKB-KW"/>
</dbReference>
<dbReference type="InterPro" id="IPR029016">
    <property type="entry name" value="GAF-like_dom_sf"/>
</dbReference>
<comment type="similarity">
    <text evidence="2">Belongs to the methyl-accepting chemotaxis (MCP) protein family.</text>
</comment>
<dbReference type="InterPro" id="IPR003018">
    <property type="entry name" value="GAF"/>
</dbReference>
<dbReference type="InterPro" id="IPR000014">
    <property type="entry name" value="PAS"/>
</dbReference>
<reference evidence="4" key="1">
    <citation type="submission" date="2020-05" db="EMBL/GenBank/DDBJ databases">
        <authorList>
            <person name="Chiriac C."/>
            <person name="Salcher M."/>
            <person name="Ghai R."/>
            <person name="Kavagutti S V."/>
        </authorList>
    </citation>
    <scope>NUCLEOTIDE SEQUENCE</scope>
</reference>
<dbReference type="SUPFAM" id="SSF55781">
    <property type="entry name" value="GAF domain-like"/>
    <property type="match status" value="1"/>
</dbReference>
<dbReference type="Gene3D" id="3.30.450.40">
    <property type="match status" value="1"/>
</dbReference>
<dbReference type="Pfam" id="PF00015">
    <property type="entry name" value="MCPsignal"/>
    <property type="match status" value="1"/>
</dbReference>
<dbReference type="Gene3D" id="3.30.450.20">
    <property type="entry name" value="PAS domain"/>
    <property type="match status" value="1"/>
</dbReference>
<sequence length="588" mass="62226">MKTLVRERSGVDGGGFVATSTLAGDAAALMSVVDSMQTRVMVADLQLNLVFVNDLALRTLRGLERELVDSFGVTVDQLLGGSIHRFHKDPARIEQILRNVGSLPRPVSFAFGGHTLQGFANALHIDGRHVGYVVNWEDMTDELAKVRAAEADAADARAVQQTMSALSGVRTADEAARAAIEVVRSGYGWAYGSFWQLDPASNTLQFGLEAGEVGEEFRRVTHTASFSEGVGLSGRAWRSRDLVFVPDLGEVKDCVRAPVAQRQGVKSGVCFPIQVDGRVVGTMDFFATETLTPSPNRMESLRMIGQLVSQTFARLIVEQREKERAQAVISNAQALAAASEELQVVSTQMGTNSQTTSREVQQIAAASMQVSQSIESVSAGAEEMSASIKEIARNAADATNVADKAVQAARFTTDVVAKLGESSIEIGQIVKVITGIAQQTNLLALNATIEAARAGEAGKGFAVVANEVKELAKETAKATEDISRKIEAIQADTSRSVEAIETITSVIGQIADFQTTIASAVEEQAATTSDMARSVTEASHQAGRITSMLGSVSEAAASTATGAADSQQAAGELAQLAAQLHTLVDDAR</sequence>
<feature type="domain" description="Methyl-accepting transducer" evidence="3">
    <location>
        <begin position="331"/>
        <end position="564"/>
    </location>
</feature>
<dbReference type="InterPro" id="IPR004089">
    <property type="entry name" value="MCPsignal_dom"/>
</dbReference>
<gene>
    <name evidence="4" type="ORF">UFOPK1493_00482</name>
</gene>
<evidence type="ECO:0000259" key="3">
    <source>
        <dbReference type="PROSITE" id="PS50111"/>
    </source>
</evidence>
<protein>
    <submittedName>
        <fullName evidence="4">Unannotated protein</fullName>
    </submittedName>
</protein>
<dbReference type="EMBL" id="CAEZSR010000009">
    <property type="protein sequence ID" value="CAB4543629.1"/>
    <property type="molecule type" value="Genomic_DNA"/>
</dbReference>